<evidence type="ECO:0000256" key="2">
    <source>
        <dbReference type="ARBA" id="ARBA00022840"/>
    </source>
</evidence>
<keyword evidence="2 4" id="KW-0067">ATP-binding</keyword>
<dbReference type="GO" id="GO:0000502">
    <property type="term" value="C:proteasome complex"/>
    <property type="evidence" value="ECO:0007669"/>
    <property type="project" value="UniProtKB-KW"/>
</dbReference>
<dbReference type="GO" id="GO:0016887">
    <property type="term" value="F:ATP hydrolysis activity"/>
    <property type="evidence" value="ECO:0007669"/>
    <property type="project" value="UniProtKB-UniRule"/>
</dbReference>
<dbReference type="InterPro" id="IPR003960">
    <property type="entry name" value="ATPase_AAA_CS"/>
</dbReference>
<evidence type="ECO:0000313" key="8">
    <source>
        <dbReference type="EMBL" id="MCJ7859718.1"/>
    </source>
</evidence>
<dbReference type="Gene3D" id="3.40.50.300">
    <property type="entry name" value="P-loop containing nucleotide triphosphate hydrolases"/>
    <property type="match status" value="1"/>
</dbReference>
<sequence>MTQHTTDQNLHGGPTSRVDSGPESYRQLQLANRTLGTRNAKLTEMLRSSRDKLDELNSRLDALAEPPSTYGTLLDTGPDGLTAEVHTAGRRMRLPVSPRVSPGELTPGSLVRLGEGQQVVEVCGYADSGDIGTVVEVVDSSRIVVADKLGEETLMKCAGALTSEVAAKQVGPGDSVIVDRRAGYAFEVISRAEVEDLVLEEVPDVSYSDIGGLESQIEQLHDAVELPFLHPDLYRDYGLLPPKGVLLYGPPGCGKTLIAKAVASSLSRKINTDAGTPDAKSYFLNIKGPELLNKFVGETERQIRLIFERARKIASAGQPVIIFFDEMEAIFRTRGTGVSSDVESTVVPQLLAEIDGVEGLRNVIVIGASNREELIDPAILRPGRLDVKIRVERPDRAAAADILGKYLTAAVPVSAALLEAAGGADAAAARLRARVIDDLYSDDRPYLTLHYADGTHSDLYFRDFTSGAMLANIVDRVKKLAIKDVLRGEGDGVTEAHVDAAVDEECRDNDDLPDTTNPAEWARISGHSSRRVVEITMADRRADRRADRGADR</sequence>
<dbReference type="InterPro" id="IPR027417">
    <property type="entry name" value="P-loop_NTPase"/>
</dbReference>
<comment type="subunit">
    <text evidence="4">Homohexamer. Assembles into a hexameric ring structure.</text>
</comment>
<dbReference type="GO" id="GO:0010498">
    <property type="term" value="P:proteasomal protein catabolic process"/>
    <property type="evidence" value="ECO:0007669"/>
    <property type="project" value="InterPro"/>
</dbReference>
<dbReference type="SMART" id="SM00382">
    <property type="entry name" value="AAA"/>
    <property type="match status" value="1"/>
</dbReference>
<feature type="region of interest" description="Disordered" evidence="6">
    <location>
        <begin position="1"/>
        <end position="24"/>
    </location>
</feature>
<comment type="similarity">
    <text evidence="4 5">Belongs to the AAA ATPase family.</text>
</comment>
<accession>A0A9X1WK76</accession>
<dbReference type="InterPro" id="IPR050168">
    <property type="entry name" value="AAA_ATPase_domain"/>
</dbReference>
<dbReference type="Pfam" id="PF17758">
    <property type="entry name" value="Prot_ATP_ID_OB_N"/>
    <property type="match status" value="1"/>
</dbReference>
<dbReference type="GO" id="GO:0019941">
    <property type="term" value="P:modification-dependent protein catabolic process"/>
    <property type="evidence" value="ECO:0007669"/>
    <property type="project" value="InterPro"/>
</dbReference>
<evidence type="ECO:0000313" key="9">
    <source>
        <dbReference type="Proteomes" id="UP001139207"/>
    </source>
</evidence>
<dbReference type="AlphaFoldDB" id="A0A9X1WK76"/>
<dbReference type="InterPro" id="IPR012340">
    <property type="entry name" value="NA-bd_OB-fold"/>
</dbReference>
<dbReference type="Gene3D" id="1.20.5.170">
    <property type="match status" value="1"/>
</dbReference>
<dbReference type="EMBL" id="JALIEA010000017">
    <property type="protein sequence ID" value="MCJ7859718.1"/>
    <property type="molecule type" value="Genomic_DNA"/>
</dbReference>
<dbReference type="RefSeq" id="WP_244805423.1">
    <property type="nucleotide sequence ID" value="NZ_JALIEA010000017.1"/>
</dbReference>
<evidence type="ECO:0000256" key="3">
    <source>
        <dbReference type="ARBA" id="ARBA00023054"/>
    </source>
</evidence>
<feature type="binding site" evidence="4">
    <location>
        <begin position="252"/>
        <end position="257"/>
    </location>
    <ligand>
        <name>ATP</name>
        <dbReference type="ChEBI" id="CHEBI:30616"/>
    </ligand>
</feature>
<dbReference type="PROSITE" id="PS00674">
    <property type="entry name" value="AAA"/>
    <property type="match status" value="1"/>
</dbReference>
<evidence type="ECO:0000256" key="1">
    <source>
        <dbReference type="ARBA" id="ARBA00022741"/>
    </source>
</evidence>
<dbReference type="HAMAP" id="MF_02112">
    <property type="entry name" value="ARC_ATPase"/>
    <property type="match status" value="1"/>
</dbReference>
<dbReference type="PANTHER" id="PTHR23077:SF144">
    <property type="entry name" value="PROTEASOME-ASSOCIATED ATPASE"/>
    <property type="match status" value="1"/>
</dbReference>
<keyword evidence="9" id="KW-1185">Reference proteome</keyword>
<organism evidence="8 9">
    <name type="scientific">Corynebacterium kalidii</name>
    <dbReference type="NCBI Taxonomy" id="2931982"/>
    <lineage>
        <taxon>Bacteria</taxon>
        <taxon>Bacillati</taxon>
        <taxon>Actinomycetota</taxon>
        <taxon>Actinomycetes</taxon>
        <taxon>Mycobacteriales</taxon>
        <taxon>Corynebacteriaceae</taxon>
        <taxon>Corynebacterium</taxon>
    </lineage>
</organism>
<dbReference type="Pfam" id="PF00004">
    <property type="entry name" value="AAA"/>
    <property type="match status" value="1"/>
</dbReference>
<dbReference type="InterPro" id="IPR022482">
    <property type="entry name" value="Proteasome_ATPase"/>
</dbReference>
<dbReference type="NCBIfam" id="TIGR03689">
    <property type="entry name" value="pup_AAA"/>
    <property type="match status" value="1"/>
</dbReference>
<dbReference type="Gene3D" id="2.40.50.140">
    <property type="entry name" value="Nucleic acid-binding proteins"/>
    <property type="match status" value="2"/>
</dbReference>
<gene>
    <name evidence="4 8" type="primary">arc</name>
    <name evidence="8" type="ORF">MUN33_13525</name>
</gene>
<dbReference type="SUPFAM" id="SSF52540">
    <property type="entry name" value="P-loop containing nucleoside triphosphate hydrolases"/>
    <property type="match status" value="1"/>
</dbReference>
<dbReference type="GO" id="GO:0005524">
    <property type="term" value="F:ATP binding"/>
    <property type="evidence" value="ECO:0007669"/>
    <property type="project" value="UniProtKB-UniRule"/>
</dbReference>
<dbReference type="InterPro" id="IPR003959">
    <property type="entry name" value="ATPase_AAA_core"/>
</dbReference>
<dbReference type="PANTHER" id="PTHR23077">
    <property type="entry name" value="AAA-FAMILY ATPASE"/>
    <property type="match status" value="1"/>
</dbReference>
<proteinExistence type="inferred from homology"/>
<evidence type="ECO:0000256" key="4">
    <source>
        <dbReference type="HAMAP-Rule" id="MF_02112"/>
    </source>
</evidence>
<feature type="domain" description="AAA+ ATPase" evidence="7">
    <location>
        <begin position="241"/>
        <end position="395"/>
    </location>
</feature>
<dbReference type="InterPro" id="IPR032501">
    <property type="entry name" value="Prot_ATP_ID_OB_2nd"/>
</dbReference>
<evidence type="ECO:0000256" key="6">
    <source>
        <dbReference type="SAM" id="MobiDB-lite"/>
    </source>
</evidence>
<comment type="caution">
    <text evidence="8">The sequence shown here is derived from an EMBL/GenBank/DDBJ whole genome shotgun (WGS) entry which is preliminary data.</text>
</comment>
<dbReference type="Gene3D" id="1.10.8.60">
    <property type="match status" value="1"/>
</dbReference>
<keyword evidence="1 4" id="KW-0547">Nucleotide-binding</keyword>
<reference evidence="8" key="1">
    <citation type="submission" date="2022-04" db="EMBL/GenBank/DDBJ databases">
        <title>Corynebacterium kalidii LD5P10.</title>
        <authorList>
            <person name="Sun J.Q."/>
        </authorList>
    </citation>
    <scope>NUCLEOTIDE SEQUENCE</scope>
    <source>
        <strain evidence="8">LD5P10</strain>
    </source>
</reference>
<keyword evidence="8" id="KW-0647">Proteasome</keyword>
<evidence type="ECO:0000259" key="7">
    <source>
        <dbReference type="SMART" id="SM00382"/>
    </source>
</evidence>
<dbReference type="FunFam" id="3.40.50.300:FF:001025">
    <property type="entry name" value="ATPase family, AAA domain-containing 2B"/>
    <property type="match status" value="1"/>
</dbReference>
<keyword evidence="8" id="KW-0413">Isomerase</keyword>
<dbReference type="Proteomes" id="UP001139207">
    <property type="component" value="Unassembled WGS sequence"/>
</dbReference>
<name>A0A9X1WK76_9CORY</name>
<evidence type="ECO:0000256" key="5">
    <source>
        <dbReference type="RuleBase" id="RU003651"/>
    </source>
</evidence>
<dbReference type="GO" id="GO:0016853">
    <property type="term" value="F:isomerase activity"/>
    <property type="evidence" value="ECO:0007669"/>
    <property type="project" value="UniProtKB-KW"/>
</dbReference>
<dbReference type="InterPro" id="IPR003593">
    <property type="entry name" value="AAA+_ATPase"/>
</dbReference>
<keyword evidence="3" id="KW-0175">Coiled coil</keyword>
<dbReference type="Pfam" id="PF16450">
    <property type="entry name" value="Prot_ATP_ID_OB_C"/>
    <property type="match status" value="1"/>
</dbReference>
<protein>
    <recommendedName>
        <fullName evidence="4">AAA ATPase forming ring-shaped complexes</fullName>
        <shortName evidence="4">ARC</shortName>
    </recommendedName>
</protein>
<dbReference type="InterPro" id="IPR041626">
    <property type="entry name" value="Prot_ATP_ID_OB_N"/>
</dbReference>